<protein>
    <submittedName>
        <fullName evidence="3">Glycosyltransferase</fullName>
    </submittedName>
</protein>
<evidence type="ECO:0000313" key="3">
    <source>
        <dbReference type="EMBL" id="NBC39755.1"/>
    </source>
</evidence>
<accession>A0A7X4Y6C4</accession>
<organism evidence="3 4">
    <name type="scientific">Corallococcus exiguus</name>
    <dbReference type="NCBI Taxonomy" id="83462"/>
    <lineage>
        <taxon>Bacteria</taxon>
        <taxon>Pseudomonadati</taxon>
        <taxon>Myxococcota</taxon>
        <taxon>Myxococcia</taxon>
        <taxon>Myxococcales</taxon>
        <taxon>Cystobacterineae</taxon>
        <taxon>Myxococcaceae</taxon>
        <taxon>Corallococcus</taxon>
    </lineage>
</organism>
<dbReference type="Pfam" id="PF13579">
    <property type="entry name" value="Glyco_trans_4_4"/>
    <property type="match status" value="1"/>
</dbReference>
<sequence length="419" mass="45508">MHMTAVERPGRRVVHVLRKYDPREWGGTETHVVEVTRRLAALGWGPEVHAPAGPSEPDRALGPEVPLLRYQAFCPFLGPAEKRRALVANAGNLATFDEPLRLAKDAGLALAHLHTAGRIGGAVRTAMRLTRRPYVISVHGPLLARKSWLEQDTARRLSGLMDMGQPIGWLFGARRVIQDAARVITFNEEERRALSEVVGDRAVRLDQGVDLKRMATGSAQRARERWPRFARARVVTLVGRISPQKNQVLAVRAFAVGAPEDHHLVLAGATVDAAYGEQLKQEIQALGLGERVHVLGNLDAAREVPDLLALSRLVLVPSAHEAFGLAVLEAWAAGRPALLAVHSGLADLAGAIGPEGLSVPTLEVEDWAQALRQALANPVRLDVAARAGAAQVRQRFSWDVVASKVAELYQAVLEEGARR</sequence>
<comment type="caution">
    <text evidence="3">The sequence shown here is derived from an EMBL/GenBank/DDBJ whole genome shotgun (WGS) entry which is preliminary data.</text>
</comment>
<dbReference type="Pfam" id="PF00534">
    <property type="entry name" value="Glycos_transf_1"/>
    <property type="match status" value="1"/>
</dbReference>
<dbReference type="CDD" id="cd03801">
    <property type="entry name" value="GT4_PimA-like"/>
    <property type="match status" value="1"/>
</dbReference>
<dbReference type="Gene3D" id="3.40.50.2000">
    <property type="entry name" value="Glycogen Phosphorylase B"/>
    <property type="match status" value="2"/>
</dbReference>
<dbReference type="PANTHER" id="PTHR45947">
    <property type="entry name" value="SULFOQUINOVOSYL TRANSFERASE SQD2"/>
    <property type="match status" value="1"/>
</dbReference>
<dbReference type="InterPro" id="IPR028098">
    <property type="entry name" value="Glyco_trans_4-like_N"/>
</dbReference>
<dbReference type="InterPro" id="IPR001296">
    <property type="entry name" value="Glyco_trans_1"/>
</dbReference>
<dbReference type="GO" id="GO:0016758">
    <property type="term" value="F:hexosyltransferase activity"/>
    <property type="evidence" value="ECO:0007669"/>
    <property type="project" value="TreeGrafter"/>
</dbReference>
<dbReference type="Proteomes" id="UP000537825">
    <property type="component" value="Unassembled WGS sequence"/>
</dbReference>
<dbReference type="InterPro" id="IPR050194">
    <property type="entry name" value="Glycosyltransferase_grp1"/>
</dbReference>
<dbReference type="AlphaFoldDB" id="A0A7X4Y6C4"/>
<keyword evidence="3" id="KW-0808">Transferase</keyword>
<keyword evidence="4" id="KW-1185">Reference proteome</keyword>
<dbReference type="SUPFAM" id="SSF53756">
    <property type="entry name" value="UDP-Glycosyltransferase/glycogen phosphorylase"/>
    <property type="match status" value="1"/>
</dbReference>
<dbReference type="PANTHER" id="PTHR45947:SF3">
    <property type="entry name" value="SULFOQUINOVOSYL TRANSFERASE SQD2"/>
    <property type="match status" value="1"/>
</dbReference>
<feature type="domain" description="Glycosyl transferase family 1" evidence="1">
    <location>
        <begin position="222"/>
        <end position="380"/>
    </location>
</feature>
<reference evidence="3 4" key="1">
    <citation type="submission" date="2020-01" db="EMBL/GenBank/DDBJ databases">
        <title>The draft genome sequence of Corallococcus exiguus DSM 14696.</title>
        <authorList>
            <person name="Zhang X."/>
            <person name="Zhu H."/>
        </authorList>
    </citation>
    <scope>NUCLEOTIDE SEQUENCE [LARGE SCALE GENOMIC DNA]</scope>
    <source>
        <strain evidence="3 4">DSM 14696</strain>
    </source>
</reference>
<evidence type="ECO:0000259" key="2">
    <source>
        <dbReference type="Pfam" id="PF13579"/>
    </source>
</evidence>
<dbReference type="EMBL" id="JAAAPK010000002">
    <property type="protein sequence ID" value="NBC39755.1"/>
    <property type="molecule type" value="Genomic_DNA"/>
</dbReference>
<proteinExistence type="predicted"/>
<feature type="domain" description="Glycosyltransferase subfamily 4-like N-terminal" evidence="2">
    <location>
        <begin position="26"/>
        <end position="201"/>
    </location>
</feature>
<gene>
    <name evidence="3" type="ORF">GTZ93_07895</name>
</gene>
<name>A0A7X4Y6C4_9BACT</name>
<evidence type="ECO:0000259" key="1">
    <source>
        <dbReference type="Pfam" id="PF00534"/>
    </source>
</evidence>
<evidence type="ECO:0000313" key="4">
    <source>
        <dbReference type="Proteomes" id="UP000537825"/>
    </source>
</evidence>